<evidence type="ECO:0000313" key="1">
    <source>
        <dbReference type="EMBL" id="MBM7839872.1"/>
    </source>
</evidence>
<protein>
    <recommendedName>
        <fullName evidence="3">Cytoskeletal protein CcmA (Bactofilin family)</fullName>
    </recommendedName>
</protein>
<proteinExistence type="predicted"/>
<evidence type="ECO:0000313" key="2">
    <source>
        <dbReference type="Proteomes" id="UP001179280"/>
    </source>
</evidence>
<organism evidence="1 2">
    <name type="scientific">Shouchella xiaoxiensis</name>
    <dbReference type="NCBI Taxonomy" id="766895"/>
    <lineage>
        <taxon>Bacteria</taxon>
        <taxon>Bacillati</taxon>
        <taxon>Bacillota</taxon>
        <taxon>Bacilli</taxon>
        <taxon>Bacillales</taxon>
        <taxon>Bacillaceae</taxon>
        <taxon>Shouchella</taxon>
    </lineage>
</organism>
<name>A0ABS2SWG4_9BACI</name>
<comment type="caution">
    <text evidence="1">The sequence shown here is derived from an EMBL/GenBank/DDBJ whole genome shotgun (WGS) entry which is preliminary data.</text>
</comment>
<dbReference type="EMBL" id="JAFBCV010000010">
    <property type="protein sequence ID" value="MBM7839872.1"/>
    <property type="molecule type" value="Genomic_DNA"/>
</dbReference>
<gene>
    <name evidence="1" type="ORF">JOC54_003152</name>
</gene>
<dbReference type="Proteomes" id="UP001179280">
    <property type="component" value="Unassembled WGS sequence"/>
</dbReference>
<sequence length="120" mass="12976">MDIDGKNCSVTINGKQFKGDHISISNEGKIKVDGEEVATTSNHSMFQVTINNHVEQIYSRSPIKITGAVSGNVYSNATIFAKDIYGNVKAGNSIFCQTIDGKAEAHSGIKFNSIKNKHNS</sequence>
<dbReference type="RefSeq" id="WP_204467161.1">
    <property type="nucleotide sequence ID" value="NZ_JAFBCV010000010.1"/>
</dbReference>
<accession>A0ABS2SWG4</accession>
<reference evidence="1" key="1">
    <citation type="submission" date="2021-01" db="EMBL/GenBank/DDBJ databases">
        <title>Genomic Encyclopedia of Type Strains, Phase IV (KMG-IV): sequencing the most valuable type-strain genomes for metagenomic binning, comparative biology and taxonomic classification.</title>
        <authorList>
            <person name="Goeker M."/>
        </authorList>
    </citation>
    <scope>NUCLEOTIDE SEQUENCE</scope>
    <source>
        <strain evidence="1">DSM 21943</strain>
    </source>
</reference>
<evidence type="ECO:0008006" key="3">
    <source>
        <dbReference type="Google" id="ProtNLM"/>
    </source>
</evidence>
<keyword evidence="2" id="KW-1185">Reference proteome</keyword>